<protein>
    <submittedName>
        <fullName evidence="3">Uncharacterized protein</fullName>
    </submittedName>
</protein>
<feature type="region of interest" description="Disordered" evidence="1">
    <location>
        <begin position="210"/>
        <end position="229"/>
    </location>
</feature>
<dbReference type="AlphaFoldDB" id="A0A2G8S470"/>
<keyword evidence="2" id="KW-0812">Transmembrane</keyword>
<proteinExistence type="predicted"/>
<evidence type="ECO:0000256" key="2">
    <source>
        <dbReference type="SAM" id="Phobius"/>
    </source>
</evidence>
<feature type="compositionally biased region" description="Low complexity" evidence="1">
    <location>
        <begin position="79"/>
        <end position="99"/>
    </location>
</feature>
<keyword evidence="2" id="KW-1133">Transmembrane helix</keyword>
<sequence length="343" mass="35975">MPPFSFHLKPTTITAAATPPISHVSVATFIVPAEATVTILGAVHLTVRADDCGSDEDEDDSSKTPPGHGGTPPGQAKKTCPTSSTAGSTSTTIPLPSSTQFPSTQPLSADLTSTSRGGVASRSAQESSYTTLTGGQSDADPSTMSTLTASSPSPTQHSSSAVTPASKPDVDLTVGSAIGIALGVFVATSIVVVVATFLFRFLWRRKRRNRDSANSESAERKLTSSEDTSSRRLSSTWTLSWFGSLAIGSDPDHSSELEQKSRRGAIQHLHDPDDPFYDEMGSEKRASMSTRGTLANPIERAYAPPPSRREDSDGTTHLPALAATGYSAYSLHFSSRRSSSAGA</sequence>
<feature type="region of interest" description="Disordered" evidence="1">
    <location>
        <begin position="51"/>
        <end position="167"/>
    </location>
</feature>
<feature type="compositionally biased region" description="Low complexity" evidence="1">
    <location>
        <begin position="148"/>
        <end position="161"/>
    </location>
</feature>
<evidence type="ECO:0000256" key="1">
    <source>
        <dbReference type="SAM" id="MobiDB-lite"/>
    </source>
</evidence>
<feature type="region of interest" description="Disordered" evidence="1">
    <location>
        <begin position="266"/>
        <end position="319"/>
    </location>
</feature>
<name>A0A2G8S470_9APHY</name>
<accession>A0A2G8S470</accession>
<evidence type="ECO:0000313" key="3">
    <source>
        <dbReference type="EMBL" id="PIL28527.1"/>
    </source>
</evidence>
<keyword evidence="2" id="KW-0472">Membrane</keyword>
<dbReference type="Proteomes" id="UP000230002">
    <property type="component" value="Unassembled WGS sequence"/>
</dbReference>
<feature type="transmembrane region" description="Helical" evidence="2">
    <location>
        <begin position="177"/>
        <end position="203"/>
    </location>
</feature>
<reference evidence="3 4" key="1">
    <citation type="journal article" date="2015" name="Sci. Rep.">
        <title>Chromosome-level genome map provides insights into diverse defense mechanisms in the medicinal fungus Ganoderma sinense.</title>
        <authorList>
            <person name="Zhu Y."/>
            <person name="Xu J."/>
            <person name="Sun C."/>
            <person name="Zhou S."/>
            <person name="Xu H."/>
            <person name="Nelson D.R."/>
            <person name="Qian J."/>
            <person name="Song J."/>
            <person name="Luo H."/>
            <person name="Xiang L."/>
            <person name="Li Y."/>
            <person name="Xu Z."/>
            <person name="Ji A."/>
            <person name="Wang L."/>
            <person name="Lu S."/>
            <person name="Hayward A."/>
            <person name="Sun W."/>
            <person name="Li X."/>
            <person name="Schwartz D.C."/>
            <person name="Wang Y."/>
            <person name="Chen S."/>
        </authorList>
    </citation>
    <scope>NUCLEOTIDE SEQUENCE [LARGE SCALE GENOMIC DNA]</scope>
    <source>
        <strain evidence="3 4">ZZ0214-1</strain>
    </source>
</reference>
<feature type="compositionally biased region" description="Polar residues" evidence="1">
    <location>
        <begin position="100"/>
        <end position="147"/>
    </location>
</feature>
<comment type="caution">
    <text evidence="3">The sequence shown here is derived from an EMBL/GenBank/DDBJ whole genome shotgun (WGS) entry which is preliminary data.</text>
</comment>
<evidence type="ECO:0000313" key="4">
    <source>
        <dbReference type="Proteomes" id="UP000230002"/>
    </source>
</evidence>
<dbReference type="EMBL" id="AYKW01000023">
    <property type="protein sequence ID" value="PIL28527.1"/>
    <property type="molecule type" value="Genomic_DNA"/>
</dbReference>
<gene>
    <name evidence="3" type="ORF">GSI_08565</name>
</gene>
<keyword evidence="4" id="KW-1185">Reference proteome</keyword>
<organism evidence="3 4">
    <name type="scientific">Ganoderma sinense ZZ0214-1</name>
    <dbReference type="NCBI Taxonomy" id="1077348"/>
    <lineage>
        <taxon>Eukaryota</taxon>
        <taxon>Fungi</taxon>
        <taxon>Dikarya</taxon>
        <taxon>Basidiomycota</taxon>
        <taxon>Agaricomycotina</taxon>
        <taxon>Agaricomycetes</taxon>
        <taxon>Polyporales</taxon>
        <taxon>Polyporaceae</taxon>
        <taxon>Ganoderma</taxon>
    </lineage>
</organism>